<accession>A0A951UW61</accession>
<feature type="transmembrane region" description="Helical" evidence="1">
    <location>
        <begin position="12"/>
        <end position="36"/>
    </location>
</feature>
<dbReference type="Proteomes" id="UP000729701">
    <property type="component" value="Unassembled WGS sequence"/>
</dbReference>
<comment type="caution">
    <text evidence="2">The sequence shown here is derived from an EMBL/GenBank/DDBJ whole genome shotgun (WGS) entry which is preliminary data.</text>
</comment>
<keyword evidence="1" id="KW-0812">Transmembrane</keyword>
<reference evidence="2" key="2">
    <citation type="journal article" date="2022" name="Microbiol. Resour. Announc.">
        <title>Metagenome Sequencing to Explore Phylogenomics of Terrestrial Cyanobacteria.</title>
        <authorList>
            <person name="Ward R.D."/>
            <person name="Stajich J.E."/>
            <person name="Johansen J.R."/>
            <person name="Huntemann M."/>
            <person name="Clum A."/>
            <person name="Foster B."/>
            <person name="Foster B."/>
            <person name="Roux S."/>
            <person name="Palaniappan K."/>
            <person name="Varghese N."/>
            <person name="Mukherjee S."/>
            <person name="Reddy T.B.K."/>
            <person name="Daum C."/>
            <person name="Copeland A."/>
            <person name="Chen I.A."/>
            <person name="Ivanova N.N."/>
            <person name="Kyrpides N.C."/>
            <person name="Shapiro N."/>
            <person name="Eloe-Fadrosh E.A."/>
            <person name="Pietrasiak N."/>
        </authorList>
    </citation>
    <scope>NUCLEOTIDE SEQUENCE</scope>
    <source>
        <strain evidence="2">GSE-NOS-MK-12-04C</strain>
    </source>
</reference>
<dbReference type="AlphaFoldDB" id="A0A951UW61"/>
<evidence type="ECO:0000313" key="3">
    <source>
        <dbReference type="Proteomes" id="UP000729701"/>
    </source>
</evidence>
<name>A0A951UW61_9CYAN</name>
<keyword evidence="1" id="KW-1133">Transmembrane helix</keyword>
<organism evidence="2 3">
    <name type="scientific">Cyanomargarita calcarea GSE-NOS-MK-12-04C</name>
    <dbReference type="NCBI Taxonomy" id="2839659"/>
    <lineage>
        <taxon>Bacteria</taxon>
        <taxon>Bacillati</taxon>
        <taxon>Cyanobacteriota</taxon>
        <taxon>Cyanophyceae</taxon>
        <taxon>Nostocales</taxon>
        <taxon>Cyanomargaritaceae</taxon>
        <taxon>Cyanomargarita</taxon>
    </lineage>
</organism>
<evidence type="ECO:0000256" key="1">
    <source>
        <dbReference type="SAM" id="Phobius"/>
    </source>
</evidence>
<proteinExistence type="predicted"/>
<sequence>MTPIVAFETALQFLIVIYAVSPIFMLLVTQVCLAAIETFIDDGTFF</sequence>
<reference evidence="2" key="1">
    <citation type="submission" date="2021-05" db="EMBL/GenBank/DDBJ databases">
        <authorList>
            <person name="Pietrasiak N."/>
            <person name="Ward R."/>
            <person name="Stajich J.E."/>
            <person name="Kurbessoian T."/>
        </authorList>
    </citation>
    <scope>NUCLEOTIDE SEQUENCE</scope>
    <source>
        <strain evidence="2">GSE-NOS-MK-12-04C</strain>
    </source>
</reference>
<evidence type="ECO:0000313" key="2">
    <source>
        <dbReference type="EMBL" id="MBW4672238.1"/>
    </source>
</evidence>
<protein>
    <submittedName>
        <fullName evidence="2">Uncharacterized protein</fullName>
    </submittedName>
</protein>
<gene>
    <name evidence="2" type="ORF">KME60_33680</name>
</gene>
<keyword evidence="1" id="KW-0472">Membrane</keyword>
<dbReference type="EMBL" id="JAHHGZ010000068">
    <property type="protein sequence ID" value="MBW4672238.1"/>
    <property type="molecule type" value="Genomic_DNA"/>
</dbReference>